<proteinExistence type="predicted"/>
<dbReference type="EMBL" id="JABEBT010000179">
    <property type="protein sequence ID" value="KAF7626101.1"/>
    <property type="molecule type" value="Genomic_DNA"/>
</dbReference>
<keyword evidence="2 4" id="KW-0863">Zinc-finger</keyword>
<keyword evidence="8" id="KW-1185">Reference proteome</keyword>
<dbReference type="InterPro" id="IPR001841">
    <property type="entry name" value="Znf_RING"/>
</dbReference>
<dbReference type="SUPFAM" id="SSF57850">
    <property type="entry name" value="RING/U-box"/>
    <property type="match status" value="1"/>
</dbReference>
<evidence type="ECO:0000256" key="2">
    <source>
        <dbReference type="ARBA" id="ARBA00022771"/>
    </source>
</evidence>
<feature type="domain" description="RING-type" evidence="6">
    <location>
        <begin position="67"/>
        <end position="124"/>
    </location>
</feature>
<protein>
    <recommendedName>
        <fullName evidence="6">RING-type domain-containing protein</fullName>
    </recommendedName>
</protein>
<comment type="caution">
    <text evidence="7">The sequence shown here is derived from an EMBL/GenBank/DDBJ whole genome shotgun (WGS) entry which is preliminary data.</text>
</comment>
<organism evidence="7 8">
    <name type="scientific">Meloidogyne graminicola</name>
    <dbReference type="NCBI Taxonomy" id="189291"/>
    <lineage>
        <taxon>Eukaryota</taxon>
        <taxon>Metazoa</taxon>
        <taxon>Ecdysozoa</taxon>
        <taxon>Nematoda</taxon>
        <taxon>Chromadorea</taxon>
        <taxon>Rhabditida</taxon>
        <taxon>Tylenchina</taxon>
        <taxon>Tylenchomorpha</taxon>
        <taxon>Tylenchoidea</taxon>
        <taxon>Meloidogynidae</taxon>
        <taxon>Meloidogyninae</taxon>
        <taxon>Meloidogyne</taxon>
    </lineage>
</organism>
<evidence type="ECO:0000256" key="3">
    <source>
        <dbReference type="ARBA" id="ARBA00022833"/>
    </source>
</evidence>
<dbReference type="OrthoDB" id="8062037at2759"/>
<evidence type="ECO:0000313" key="7">
    <source>
        <dbReference type="EMBL" id="KAF7626101.1"/>
    </source>
</evidence>
<keyword evidence="3" id="KW-0862">Zinc</keyword>
<dbReference type="PROSITE" id="PS50089">
    <property type="entry name" value="ZF_RING_2"/>
    <property type="match status" value="1"/>
</dbReference>
<accession>A0A8S9ZD90</accession>
<evidence type="ECO:0000256" key="5">
    <source>
        <dbReference type="SAM" id="MobiDB-lite"/>
    </source>
</evidence>
<dbReference type="GO" id="GO:0008270">
    <property type="term" value="F:zinc ion binding"/>
    <property type="evidence" value="ECO:0007669"/>
    <property type="project" value="UniProtKB-KW"/>
</dbReference>
<evidence type="ECO:0000259" key="6">
    <source>
        <dbReference type="PROSITE" id="PS50089"/>
    </source>
</evidence>
<dbReference type="CDD" id="cd16448">
    <property type="entry name" value="RING-H2"/>
    <property type="match status" value="1"/>
</dbReference>
<evidence type="ECO:0000313" key="8">
    <source>
        <dbReference type="Proteomes" id="UP000605970"/>
    </source>
</evidence>
<dbReference type="InterPro" id="IPR013083">
    <property type="entry name" value="Znf_RING/FYVE/PHD"/>
</dbReference>
<keyword evidence="1" id="KW-0479">Metal-binding</keyword>
<dbReference type="AlphaFoldDB" id="A0A8S9ZD90"/>
<dbReference type="Gene3D" id="3.30.40.10">
    <property type="entry name" value="Zinc/RING finger domain, C3HC4 (zinc finger)"/>
    <property type="match status" value="1"/>
</dbReference>
<dbReference type="SMART" id="SM00184">
    <property type="entry name" value="RING"/>
    <property type="match status" value="1"/>
</dbReference>
<sequence>MKFEDILIEISVYIYNCYYIKKNYLVNQMEDKIFSIVQLALRKIAQLMTDSLSNYIIEPTPDEEFKCLICNDENYNDILIQIGCGHIFHKECLLNNLEQGFSYINDEMDSNINLNNMFKCPNCRSLVKSYPVPSGNETFFDEDIINKIIDRLNNKGTSNNQYTYGSIGETVVNRLNRYTNFNHVNTVNQQQTTGNSRSGQSSRRNQHGYDPSGSGTYY</sequence>
<gene>
    <name evidence="7" type="ORF">Mgra_00009737</name>
</gene>
<feature type="compositionally biased region" description="Low complexity" evidence="5">
    <location>
        <begin position="189"/>
        <end position="203"/>
    </location>
</feature>
<evidence type="ECO:0000256" key="1">
    <source>
        <dbReference type="ARBA" id="ARBA00022723"/>
    </source>
</evidence>
<dbReference type="Pfam" id="PF13445">
    <property type="entry name" value="zf-RING_UBOX"/>
    <property type="match status" value="1"/>
</dbReference>
<dbReference type="InterPro" id="IPR027370">
    <property type="entry name" value="Znf-RING_euk"/>
</dbReference>
<feature type="region of interest" description="Disordered" evidence="5">
    <location>
        <begin position="184"/>
        <end position="218"/>
    </location>
</feature>
<name>A0A8S9ZD90_9BILA</name>
<reference evidence="7" key="1">
    <citation type="journal article" date="2020" name="Ecol. Evol.">
        <title>Genome structure and content of the rice root-knot nematode (Meloidogyne graminicola).</title>
        <authorList>
            <person name="Phan N.T."/>
            <person name="Danchin E.G.J."/>
            <person name="Klopp C."/>
            <person name="Perfus-Barbeoch L."/>
            <person name="Kozlowski D.K."/>
            <person name="Koutsovoulos G.D."/>
            <person name="Lopez-Roques C."/>
            <person name="Bouchez O."/>
            <person name="Zahm M."/>
            <person name="Besnard G."/>
            <person name="Bellafiore S."/>
        </authorList>
    </citation>
    <scope>NUCLEOTIDE SEQUENCE</scope>
    <source>
        <strain evidence="7">VN-18</strain>
    </source>
</reference>
<evidence type="ECO:0000256" key="4">
    <source>
        <dbReference type="PROSITE-ProRule" id="PRU00175"/>
    </source>
</evidence>
<dbReference type="Proteomes" id="UP000605970">
    <property type="component" value="Unassembled WGS sequence"/>
</dbReference>